<name>A0A0A9H6A0_ARUDO</name>
<protein>
    <submittedName>
        <fullName evidence="1">Uncharacterized protein</fullName>
    </submittedName>
</protein>
<evidence type="ECO:0000313" key="1">
    <source>
        <dbReference type="EMBL" id="JAE31324.1"/>
    </source>
</evidence>
<reference evidence="1" key="2">
    <citation type="journal article" date="2015" name="Data Brief">
        <title>Shoot transcriptome of the giant reed, Arundo donax.</title>
        <authorList>
            <person name="Barrero R.A."/>
            <person name="Guerrero F.D."/>
            <person name="Moolhuijzen P."/>
            <person name="Goolsby J.A."/>
            <person name="Tidwell J."/>
            <person name="Bellgard S.E."/>
            <person name="Bellgard M.I."/>
        </authorList>
    </citation>
    <scope>NUCLEOTIDE SEQUENCE</scope>
    <source>
        <tissue evidence="1">Shoot tissue taken approximately 20 cm above the soil surface</tissue>
    </source>
</reference>
<accession>A0A0A9H6A0</accession>
<organism evidence="1">
    <name type="scientific">Arundo donax</name>
    <name type="common">Giant reed</name>
    <name type="synonym">Donax arundinaceus</name>
    <dbReference type="NCBI Taxonomy" id="35708"/>
    <lineage>
        <taxon>Eukaryota</taxon>
        <taxon>Viridiplantae</taxon>
        <taxon>Streptophyta</taxon>
        <taxon>Embryophyta</taxon>
        <taxon>Tracheophyta</taxon>
        <taxon>Spermatophyta</taxon>
        <taxon>Magnoliopsida</taxon>
        <taxon>Liliopsida</taxon>
        <taxon>Poales</taxon>
        <taxon>Poaceae</taxon>
        <taxon>PACMAD clade</taxon>
        <taxon>Arundinoideae</taxon>
        <taxon>Arundineae</taxon>
        <taxon>Arundo</taxon>
    </lineage>
</organism>
<dbReference type="EMBL" id="GBRH01166572">
    <property type="protein sequence ID" value="JAE31324.1"/>
    <property type="molecule type" value="Transcribed_RNA"/>
</dbReference>
<reference evidence="1" key="1">
    <citation type="submission" date="2014-09" db="EMBL/GenBank/DDBJ databases">
        <authorList>
            <person name="Magalhaes I.L.F."/>
            <person name="Oliveira U."/>
            <person name="Santos F.R."/>
            <person name="Vidigal T.H.D.A."/>
            <person name="Brescovit A.D."/>
            <person name="Santos A.J."/>
        </authorList>
    </citation>
    <scope>NUCLEOTIDE SEQUENCE</scope>
    <source>
        <tissue evidence="1">Shoot tissue taken approximately 20 cm above the soil surface</tissue>
    </source>
</reference>
<proteinExistence type="predicted"/>
<dbReference type="AlphaFoldDB" id="A0A0A9H6A0"/>
<sequence>MLMRGYNNISIVICLSLSKRNMLRMALTGQRLSLRTIKTV</sequence>